<sequence length="171" mass="18803">MSVPVRPVSPEALEEARRLYELTRVPVQQVADMLGIAKSTLNVRRRLWGWTPRKGRIPRAADEGAAPADSPADRRALIARLVRRIETEIAAIERLVGRSGLKAALKPEASHADSERAARTLAILVRSLRELAALDKLEPDGNDDDASRDADTFRRELGRTLERVLAGGETA</sequence>
<dbReference type="EMBL" id="FMTP01000004">
    <property type="protein sequence ID" value="SCW79534.1"/>
    <property type="molecule type" value="Genomic_DNA"/>
</dbReference>
<dbReference type="RefSeq" id="WP_091440809.1">
    <property type="nucleotide sequence ID" value="NZ_FMTP01000004.1"/>
</dbReference>
<protein>
    <submittedName>
        <fullName evidence="1">Uncharacterized protein</fullName>
    </submittedName>
</protein>
<evidence type="ECO:0000313" key="2">
    <source>
        <dbReference type="Proteomes" id="UP000198889"/>
    </source>
</evidence>
<dbReference type="AlphaFoldDB" id="A0A1G4TDP0"/>
<evidence type="ECO:0000313" key="1">
    <source>
        <dbReference type="EMBL" id="SCW79534.1"/>
    </source>
</evidence>
<reference evidence="2" key="1">
    <citation type="submission" date="2016-10" db="EMBL/GenBank/DDBJ databases">
        <authorList>
            <person name="Varghese N."/>
            <person name="Submissions S."/>
        </authorList>
    </citation>
    <scope>NUCLEOTIDE SEQUENCE [LARGE SCALE GENOMIC DNA]</scope>
    <source>
        <strain evidence="2">CGMCC 1.1761</strain>
    </source>
</reference>
<dbReference type="STRING" id="177413.SAMN05660859_2869"/>
<accession>A0A1G4TDP0</accession>
<gene>
    <name evidence="1" type="ORF">SAMN05660859_2869</name>
</gene>
<name>A0A1G4TDP0_9HYPH</name>
<keyword evidence="2" id="KW-1185">Reference proteome</keyword>
<proteinExistence type="predicted"/>
<dbReference type="Proteomes" id="UP000198889">
    <property type="component" value="Unassembled WGS sequence"/>
</dbReference>
<organism evidence="1 2">
    <name type="scientific">Ancylobacter rudongensis</name>
    <dbReference type="NCBI Taxonomy" id="177413"/>
    <lineage>
        <taxon>Bacteria</taxon>
        <taxon>Pseudomonadati</taxon>
        <taxon>Pseudomonadota</taxon>
        <taxon>Alphaproteobacteria</taxon>
        <taxon>Hyphomicrobiales</taxon>
        <taxon>Xanthobacteraceae</taxon>
        <taxon>Ancylobacter</taxon>
    </lineage>
</organism>